<name>A0AAX1N115_9BACT</name>
<reference evidence="1 2" key="1">
    <citation type="submission" date="2021-05" db="EMBL/GenBank/DDBJ databases">
        <title>Comparative genomic studies on the polysaccharide-degrading batcterial strains of the Flammeovirga genus.</title>
        <authorList>
            <person name="Zewei F."/>
            <person name="Zheng Z."/>
            <person name="Yu L."/>
            <person name="Ruyue G."/>
            <person name="Yanhong M."/>
            <person name="Yuanyuan C."/>
            <person name="Jingyan G."/>
            <person name="Wenjun H."/>
        </authorList>
    </citation>
    <scope>NUCLEOTIDE SEQUENCE [LARGE SCALE GENOMIC DNA]</scope>
    <source>
        <strain evidence="1 2">NBRC:100898</strain>
    </source>
</reference>
<organism evidence="1 2">
    <name type="scientific">Flammeovirga yaeyamensis</name>
    <dbReference type="NCBI Taxonomy" id="367791"/>
    <lineage>
        <taxon>Bacteria</taxon>
        <taxon>Pseudomonadati</taxon>
        <taxon>Bacteroidota</taxon>
        <taxon>Cytophagia</taxon>
        <taxon>Cytophagales</taxon>
        <taxon>Flammeovirgaceae</taxon>
        <taxon>Flammeovirga</taxon>
    </lineage>
</organism>
<evidence type="ECO:0008006" key="3">
    <source>
        <dbReference type="Google" id="ProtNLM"/>
    </source>
</evidence>
<dbReference type="InterPro" id="IPR011990">
    <property type="entry name" value="TPR-like_helical_dom_sf"/>
</dbReference>
<dbReference type="EMBL" id="CP076132">
    <property type="protein sequence ID" value="QWG01194.1"/>
    <property type="molecule type" value="Genomic_DNA"/>
</dbReference>
<dbReference type="Proteomes" id="UP000678679">
    <property type="component" value="Chromosome 1"/>
</dbReference>
<dbReference type="KEGG" id="fya:KMW28_16230"/>
<dbReference type="SUPFAM" id="SSF48452">
    <property type="entry name" value="TPR-like"/>
    <property type="match status" value="1"/>
</dbReference>
<keyword evidence="2" id="KW-1185">Reference proteome</keyword>
<accession>A0AAX1N115</accession>
<protein>
    <recommendedName>
        <fullName evidence="3">Peptidase M48 domain-containing protein</fullName>
    </recommendedName>
</protein>
<dbReference type="RefSeq" id="WP_169662729.1">
    <property type="nucleotide sequence ID" value="NZ_CP076132.1"/>
</dbReference>
<proteinExistence type="predicted"/>
<dbReference type="Gene3D" id="1.25.40.10">
    <property type="entry name" value="Tetratricopeptide repeat domain"/>
    <property type="match status" value="1"/>
</dbReference>
<dbReference type="AlphaFoldDB" id="A0AAX1N115"/>
<evidence type="ECO:0000313" key="2">
    <source>
        <dbReference type="Proteomes" id="UP000678679"/>
    </source>
</evidence>
<gene>
    <name evidence="1" type="ORF">KMW28_16230</name>
</gene>
<evidence type="ECO:0000313" key="1">
    <source>
        <dbReference type="EMBL" id="QWG01194.1"/>
    </source>
</evidence>
<sequence length="537" mass="62569">MILRTYYILFLFFILTASITKGQFLDKQHYKHQTTLQVLENIARGKGDNRSLPILKISEEPQYIAKYFPGSSNHFIYIDEKVYDLCVEFEEDSLSALACIVGHELGHFFENHASNFGFSDDSDLHSNEELEDKADRFGLFYGAIAGYKTHLLFPKILTKIYENYHLSEHLKGYPPLEERKKIVLKAITEVEGLVNIYQFGQNLYSFKQYEAAHSCLNYILNHFPSKLIHNNLGVCKLNIYLNKITDQSLYPYIYPFEFDVRVKKKVKTNLIHRDMQFDTIDEAIEDFKTAIDLDPHYETAYINLACAYSIRGNQDAASGTIIDLQQHLQEINKSISENAYLIQGISRALNENYKSAESIFKHLHSDSDINNYNKKVLMAEMNKEASYYDNFVDWVNSFFEETPEVSNKKIVFDASEEKIDNTLPEELQLDKTYNEIDLGNWAVLYYKDDGKVGKYIFRNKTTEVLMIQAFDSYQESTSKGISIYDSIDKVKDLEHYGAPTFLWNDKPYMILNYQDAGLGFTFEKNRVVNWFRWTINH</sequence>